<dbReference type="STRING" id="914234.M2QAC6"/>
<sequence>MVSLRAWILIDILRIPRWGLKKQFSSREQSIYGDTDITEVPMLSVMGPTGSGKSKVINTVTGSQFRVGTGLESCTGQVELATLDLDGQLVALVDTPGFDDSSRSQADIFKEISAFLRQSGIGQENFRMFRKICGSGAMENVAIVTNMWSEVKEEVGLERERELGPKPLFFKDAIDNGARMMRYHDSKKSGRRIIRSLLDTSPRTLQIQQETVDEQKSLPRTEAGTDLQKKLDGQLTKYGEELEEHGGERVALFHESTA</sequence>
<protein>
    <recommendedName>
        <fullName evidence="3">AIG1-type G domain-containing protein</fullName>
    </recommendedName>
</protein>
<feature type="domain" description="AIG1-type G" evidence="3">
    <location>
        <begin position="45"/>
        <end position="118"/>
    </location>
</feature>
<evidence type="ECO:0000259" key="3">
    <source>
        <dbReference type="Pfam" id="PF04548"/>
    </source>
</evidence>
<dbReference type="OrthoDB" id="8954335at2759"/>
<dbReference type="InterPro" id="IPR006703">
    <property type="entry name" value="G_AIG1"/>
</dbReference>
<dbReference type="HOGENOM" id="CLU_018003_2_0_1"/>
<dbReference type="InterPro" id="IPR027417">
    <property type="entry name" value="P-loop_NTPase"/>
</dbReference>
<keyword evidence="5" id="KW-1185">Reference proteome</keyword>
<dbReference type="Pfam" id="PF04548">
    <property type="entry name" value="AIG1"/>
    <property type="match status" value="1"/>
</dbReference>
<feature type="region of interest" description="Disordered" evidence="2">
    <location>
        <begin position="211"/>
        <end position="230"/>
    </location>
</feature>
<evidence type="ECO:0000313" key="4">
    <source>
        <dbReference type="EMBL" id="EMD33878.1"/>
    </source>
</evidence>
<dbReference type="EMBL" id="KB445804">
    <property type="protein sequence ID" value="EMD33878.1"/>
    <property type="molecule type" value="Genomic_DNA"/>
</dbReference>
<dbReference type="SUPFAM" id="SSF52540">
    <property type="entry name" value="P-loop containing nucleoside triphosphate hydrolases"/>
    <property type="match status" value="1"/>
</dbReference>
<gene>
    <name evidence="4" type="ORF">CERSUDRAFT_76065</name>
</gene>
<dbReference type="Gene3D" id="3.40.50.300">
    <property type="entry name" value="P-loop containing nucleotide triphosphate hydrolases"/>
    <property type="match status" value="1"/>
</dbReference>
<proteinExistence type="predicted"/>
<organism evidence="4 5">
    <name type="scientific">Ceriporiopsis subvermispora (strain B)</name>
    <name type="common">White-rot fungus</name>
    <name type="synonym">Gelatoporia subvermispora</name>
    <dbReference type="NCBI Taxonomy" id="914234"/>
    <lineage>
        <taxon>Eukaryota</taxon>
        <taxon>Fungi</taxon>
        <taxon>Dikarya</taxon>
        <taxon>Basidiomycota</taxon>
        <taxon>Agaricomycotina</taxon>
        <taxon>Agaricomycetes</taxon>
        <taxon>Polyporales</taxon>
        <taxon>Gelatoporiaceae</taxon>
        <taxon>Gelatoporia</taxon>
    </lineage>
</organism>
<dbReference type="GO" id="GO:0005525">
    <property type="term" value="F:GTP binding"/>
    <property type="evidence" value="ECO:0007669"/>
    <property type="project" value="InterPro"/>
</dbReference>
<name>M2QAC6_CERS8</name>
<keyword evidence="1" id="KW-0547">Nucleotide-binding</keyword>
<dbReference type="Proteomes" id="UP000016930">
    <property type="component" value="Unassembled WGS sequence"/>
</dbReference>
<evidence type="ECO:0000313" key="5">
    <source>
        <dbReference type="Proteomes" id="UP000016930"/>
    </source>
</evidence>
<accession>M2QAC6</accession>
<dbReference type="AlphaFoldDB" id="M2QAC6"/>
<evidence type="ECO:0000256" key="1">
    <source>
        <dbReference type="ARBA" id="ARBA00022741"/>
    </source>
</evidence>
<evidence type="ECO:0000256" key="2">
    <source>
        <dbReference type="SAM" id="MobiDB-lite"/>
    </source>
</evidence>
<reference evidence="4 5" key="1">
    <citation type="journal article" date="2012" name="Proc. Natl. Acad. Sci. U.S.A.">
        <title>Comparative genomics of Ceriporiopsis subvermispora and Phanerochaete chrysosporium provide insight into selective ligninolysis.</title>
        <authorList>
            <person name="Fernandez-Fueyo E."/>
            <person name="Ruiz-Duenas F.J."/>
            <person name="Ferreira P."/>
            <person name="Floudas D."/>
            <person name="Hibbett D.S."/>
            <person name="Canessa P."/>
            <person name="Larrondo L.F."/>
            <person name="James T.Y."/>
            <person name="Seelenfreund D."/>
            <person name="Lobos S."/>
            <person name="Polanco R."/>
            <person name="Tello M."/>
            <person name="Honda Y."/>
            <person name="Watanabe T."/>
            <person name="Watanabe T."/>
            <person name="Ryu J.S."/>
            <person name="Kubicek C.P."/>
            <person name="Schmoll M."/>
            <person name="Gaskell J."/>
            <person name="Hammel K.E."/>
            <person name="St John F.J."/>
            <person name="Vanden Wymelenberg A."/>
            <person name="Sabat G."/>
            <person name="Splinter BonDurant S."/>
            <person name="Syed K."/>
            <person name="Yadav J.S."/>
            <person name="Doddapaneni H."/>
            <person name="Subramanian V."/>
            <person name="Lavin J.L."/>
            <person name="Oguiza J.A."/>
            <person name="Perez G."/>
            <person name="Pisabarro A.G."/>
            <person name="Ramirez L."/>
            <person name="Santoyo F."/>
            <person name="Master E."/>
            <person name="Coutinho P.M."/>
            <person name="Henrissat B."/>
            <person name="Lombard V."/>
            <person name="Magnuson J.K."/>
            <person name="Kuees U."/>
            <person name="Hori C."/>
            <person name="Igarashi K."/>
            <person name="Samejima M."/>
            <person name="Held B.W."/>
            <person name="Barry K.W."/>
            <person name="LaButti K.M."/>
            <person name="Lapidus A."/>
            <person name="Lindquist E.A."/>
            <person name="Lucas S.M."/>
            <person name="Riley R."/>
            <person name="Salamov A.A."/>
            <person name="Hoffmeister D."/>
            <person name="Schwenk D."/>
            <person name="Hadar Y."/>
            <person name="Yarden O."/>
            <person name="de Vries R.P."/>
            <person name="Wiebenga A."/>
            <person name="Stenlid J."/>
            <person name="Eastwood D."/>
            <person name="Grigoriev I.V."/>
            <person name="Berka R.M."/>
            <person name="Blanchette R.A."/>
            <person name="Kersten P."/>
            <person name="Martinez A.T."/>
            <person name="Vicuna R."/>
            <person name="Cullen D."/>
        </authorList>
    </citation>
    <scope>NUCLEOTIDE SEQUENCE [LARGE SCALE GENOMIC DNA]</scope>
    <source>
        <strain evidence="4 5">B</strain>
    </source>
</reference>